<dbReference type="OrthoDB" id="214116at2157"/>
<dbReference type="Proteomes" id="UP000199451">
    <property type="component" value="Unassembled WGS sequence"/>
</dbReference>
<evidence type="ECO:0000313" key="1">
    <source>
        <dbReference type="EMBL" id="SDN28345.1"/>
    </source>
</evidence>
<protein>
    <submittedName>
        <fullName evidence="1">Alanine dehydrogenase</fullName>
    </submittedName>
</protein>
<keyword evidence="2" id="KW-1185">Reference proteome</keyword>
<dbReference type="Gene3D" id="3.30.1780.10">
    <property type="entry name" value="ornithine cyclodeaminase, domain 1"/>
    <property type="match status" value="1"/>
</dbReference>
<dbReference type="InterPro" id="IPR036291">
    <property type="entry name" value="NAD(P)-bd_dom_sf"/>
</dbReference>
<proteinExistence type="predicted"/>
<sequence length="323" mass="33131">MLTVLSDDDVASLLDLDSLLPVVERAFLAQGRGEVERPDRPHFPVGTGLDGDEPLGTALTMPAYIHGAQYVATKLASVHEGNESRGLPTVNATIALSDAATGLPAAYMAGTRVTNARTGCIGGLAARELANVDGEIRLGVVGSGTQARWQARAVAAAVDVGEVRVYSRSDAREACAADLRAAGLDATAVDTAEAAVSDASVVVTATTSTRPVFDGDALAPGAVVVAVGAYTAEMRELDTRTVERAARLFADVPEEAAATGDFPETDAASLIPLSDVFEGRAGRERSDEILVVASVGSAVLDAATAEQLLDRAETEGVGTTVSL</sequence>
<dbReference type="EMBL" id="FNHL01000009">
    <property type="protein sequence ID" value="SDN28345.1"/>
    <property type="molecule type" value="Genomic_DNA"/>
</dbReference>
<organism evidence="1 2">
    <name type="scientific">Halogranum gelatinilyticum</name>
    <dbReference type="NCBI Taxonomy" id="660521"/>
    <lineage>
        <taxon>Archaea</taxon>
        <taxon>Methanobacteriati</taxon>
        <taxon>Methanobacteriota</taxon>
        <taxon>Stenosarchaea group</taxon>
        <taxon>Halobacteria</taxon>
        <taxon>Halobacteriales</taxon>
        <taxon>Haloferacaceae</taxon>
    </lineage>
</organism>
<evidence type="ECO:0000313" key="2">
    <source>
        <dbReference type="Proteomes" id="UP000199451"/>
    </source>
</evidence>
<dbReference type="STRING" id="660521.SAMN04487949_3825"/>
<dbReference type="SUPFAM" id="SSF51735">
    <property type="entry name" value="NAD(P)-binding Rossmann-fold domains"/>
    <property type="match status" value="1"/>
</dbReference>
<dbReference type="Gene3D" id="3.40.50.720">
    <property type="entry name" value="NAD(P)-binding Rossmann-like Domain"/>
    <property type="match status" value="1"/>
</dbReference>
<dbReference type="PIRSF" id="PIRSF001439">
    <property type="entry name" value="CryM"/>
    <property type="match status" value="1"/>
</dbReference>
<dbReference type="RefSeq" id="WP_089700143.1">
    <property type="nucleotide sequence ID" value="NZ_FNHL01000009.1"/>
</dbReference>
<dbReference type="PANTHER" id="PTHR13812">
    <property type="entry name" value="KETIMINE REDUCTASE MU-CRYSTALLIN"/>
    <property type="match status" value="1"/>
</dbReference>
<dbReference type="AlphaFoldDB" id="A0A1H0A4F8"/>
<dbReference type="InterPro" id="IPR003462">
    <property type="entry name" value="ODC_Mu_crystall"/>
</dbReference>
<dbReference type="GO" id="GO:0005737">
    <property type="term" value="C:cytoplasm"/>
    <property type="evidence" value="ECO:0007669"/>
    <property type="project" value="TreeGrafter"/>
</dbReference>
<dbReference type="InterPro" id="IPR023401">
    <property type="entry name" value="ODC_N"/>
</dbReference>
<reference evidence="2" key="1">
    <citation type="submission" date="2016-10" db="EMBL/GenBank/DDBJ databases">
        <authorList>
            <person name="Varghese N."/>
            <person name="Submissions S."/>
        </authorList>
    </citation>
    <scope>NUCLEOTIDE SEQUENCE [LARGE SCALE GENOMIC DNA]</scope>
    <source>
        <strain evidence="2">CGMCC 1.10119</strain>
    </source>
</reference>
<name>A0A1H0A4F8_9EURY</name>
<dbReference type="PANTHER" id="PTHR13812:SF19">
    <property type="entry name" value="KETIMINE REDUCTASE MU-CRYSTALLIN"/>
    <property type="match status" value="1"/>
</dbReference>
<gene>
    <name evidence="1" type="ORF">SAMN04487949_3825</name>
</gene>
<dbReference type="Pfam" id="PF02423">
    <property type="entry name" value="OCD_Mu_crystall"/>
    <property type="match status" value="1"/>
</dbReference>
<accession>A0A1H0A4F8</accession>